<organism evidence="1 2">
    <name type="scientific">Micavibrio aeruginosavorus</name>
    <dbReference type="NCBI Taxonomy" id="349221"/>
    <lineage>
        <taxon>Bacteria</taxon>
        <taxon>Pseudomonadati</taxon>
        <taxon>Bdellovibrionota</taxon>
        <taxon>Bdellovibrionia</taxon>
        <taxon>Bdellovibrionales</taxon>
        <taxon>Pseudobdellovibrionaceae</taxon>
        <taxon>Micavibrio</taxon>
    </lineage>
</organism>
<accession>A0A7T5UGV8</accession>
<name>A0A7T5UGV8_9BACT</name>
<dbReference type="Proteomes" id="UP000595362">
    <property type="component" value="Chromosome"/>
</dbReference>
<sequence>MSVYDYTLHVTDRDTADKVTALFQELGLGKPDLWGPKWISGKMANGLVAHWTEALMADGQLEKRLGALGVVRLALNPFAFENIQP</sequence>
<protein>
    <submittedName>
        <fullName evidence="1">Uncharacterized protein</fullName>
    </submittedName>
</protein>
<proteinExistence type="predicted"/>
<evidence type="ECO:0000313" key="1">
    <source>
        <dbReference type="EMBL" id="QQG35361.1"/>
    </source>
</evidence>
<evidence type="ECO:0000313" key="2">
    <source>
        <dbReference type="Proteomes" id="UP000595362"/>
    </source>
</evidence>
<dbReference type="EMBL" id="CP066681">
    <property type="protein sequence ID" value="QQG35361.1"/>
    <property type="molecule type" value="Genomic_DNA"/>
</dbReference>
<dbReference type="AlphaFoldDB" id="A0A7T5UGV8"/>
<gene>
    <name evidence="1" type="ORF">HYS17_07335</name>
</gene>
<reference evidence="1 2" key="1">
    <citation type="submission" date="2020-07" db="EMBL/GenBank/DDBJ databases">
        <title>Huge and variable diversity of episymbiotic CPR bacteria and DPANN archaea in groundwater ecosystems.</title>
        <authorList>
            <person name="He C.Y."/>
            <person name="Keren R."/>
            <person name="Whittaker M."/>
            <person name="Farag I.F."/>
            <person name="Doudna J."/>
            <person name="Cate J.H.D."/>
            <person name="Banfield J.F."/>
        </authorList>
    </citation>
    <scope>NUCLEOTIDE SEQUENCE [LARGE SCALE GENOMIC DNA]</scope>
    <source>
        <strain evidence="1">NC_groundwater_70_Ag_B-0.1um_54_66</strain>
    </source>
</reference>